<comment type="caution">
    <text evidence="9">The sequence shown here is derived from an EMBL/GenBank/DDBJ whole genome shotgun (WGS) entry which is preliminary data.</text>
</comment>
<accession>A0A9W8NXS5</accession>
<evidence type="ECO:0000256" key="4">
    <source>
        <dbReference type="ARBA" id="ARBA00022786"/>
    </source>
</evidence>
<evidence type="ECO:0000256" key="7">
    <source>
        <dbReference type="SAM" id="MobiDB-lite"/>
    </source>
</evidence>
<dbReference type="SUPFAM" id="SSF54001">
    <property type="entry name" value="Cysteine proteinases"/>
    <property type="match status" value="1"/>
</dbReference>
<reference evidence="9 10" key="1">
    <citation type="journal article" date="2023" name="Proc. Natl. Acad. Sci. U.S.A.">
        <title>A global phylogenomic analysis of the shiitake genus Lentinula.</title>
        <authorList>
            <person name="Sierra-Patev S."/>
            <person name="Min B."/>
            <person name="Naranjo-Ortiz M."/>
            <person name="Looney B."/>
            <person name="Konkel Z."/>
            <person name="Slot J.C."/>
            <person name="Sakamoto Y."/>
            <person name="Steenwyk J.L."/>
            <person name="Rokas A."/>
            <person name="Carro J."/>
            <person name="Camarero S."/>
            <person name="Ferreira P."/>
            <person name="Molpeceres G."/>
            <person name="Ruiz-Duenas F.J."/>
            <person name="Serrano A."/>
            <person name="Henrissat B."/>
            <person name="Drula E."/>
            <person name="Hughes K.W."/>
            <person name="Mata J.L."/>
            <person name="Ishikawa N.K."/>
            <person name="Vargas-Isla R."/>
            <person name="Ushijima S."/>
            <person name="Smith C.A."/>
            <person name="Donoghue J."/>
            <person name="Ahrendt S."/>
            <person name="Andreopoulos W."/>
            <person name="He G."/>
            <person name="LaButti K."/>
            <person name="Lipzen A."/>
            <person name="Ng V."/>
            <person name="Riley R."/>
            <person name="Sandor L."/>
            <person name="Barry K."/>
            <person name="Martinez A.T."/>
            <person name="Xiao Y."/>
            <person name="Gibbons J.G."/>
            <person name="Terashima K."/>
            <person name="Grigoriev I.V."/>
            <person name="Hibbett D."/>
        </authorList>
    </citation>
    <scope>NUCLEOTIDE SEQUENCE [LARGE SCALE GENOMIC DNA]</scope>
    <source>
        <strain evidence="9 10">TFB7810</strain>
    </source>
</reference>
<evidence type="ECO:0000256" key="6">
    <source>
        <dbReference type="ARBA" id="ARBA00022807"/>
    </source>
</evidence>
<dbReference type="PANTHER" id="PTHR12931:SF15">
    <property type="entry name" value="UBIQUITIN THIOESTERASE OTUBAIN-LIKE"/>
    <property type="match status" value="1"/>
</dbReference>
<sequence>MAENTTSAPQILPETDASPSNPSSDPSTEEQNPPVEHSTQITEDTAQARFIDISTLSAAQNLLDLTSDVQRPLIAEIAPIDELRAEYENGSPSFVQQINYLQSQGYSSIRRTRGDGDCFYRSVAFAYVENLLHASDPVFAVVAALSTLEATPELLESVGFERMVFEDFYEVLIELVKNVIAPDVSGSTLTDVALLERFQNPEVYLRMLTSAQIRLDPDNFAPFLFHPELGEPMEVREFCEHFVDAAGKEADHVQMTALSRILRINVDVAYLDGRGSSGQVDFVKFQPEETSGAAASSPISLLYRPGHYDILVGPRLYANFRGLTDAEVLKFEEFLYLVLKDFSWPYNIIPKYSGETSLYCCRLFARPMQSRRWISNSI</sequence>
<dbReference type="PANTHER" id="PTHR12931">
    <property type="entry name" value="UBIQUITIN THIOLESTERASE PROTEIN OTUB"/>
    <property type="match status" value="1"/>
</dbReference>
<dbReference type="Pfam" id="PF10275">
    <property type="entry name" value="Peptidase_C65"/>
    <property type="match status" value="1"/>
</dbReference>
<dbReference type="AlphaFoldDB" id="A0A9W8NXS5"/>
<dbReference type="InterPro" id="IPR019400">
    <property type="entry name" value="Peptidase_C65_otubain"/>
</dbReference>
<evidence type="ECO:0000259" key="8">
    <source>
        <dbReference type="PROSITE" id="PS50802"/>
    </source>
</evidence>
<evidence type="ECO:0000256" key="2">
    <source>
        <dbReference type="ARBA" id="ARBA00012759"/>
    </source>
</evidence>
<proteinExistence type="predicted"/>
<dbReference type="GO" id="GO:0004843">
    <property type="term" value="F:cysteine-type deubiquitinase activity"/>
    <property type="evidence" value="ECO:0007669"/>
    <property type="project" value="UniProtKB-EC"/>
</dbReference>
<dbReference type="Proteomes" id="UP001142393">
    <property type="component" value="Unassembled WGS sequence"/>
</dbReference>
<dbReference type="CDD" id="cd22749">
    <property type="entry name" value="Otubain_C65"/>
    <property type="match status" value="1"/>
</dbReference>
<dbReference type="InterPro" id="IPR042467">
    <property type="entry name" value="Peptidase_C65_otubain_sub2"/>
</dbReference>
<gene>
    <name evidence="9" type="ORF">DFH05DRAFT_1461170</name>
</gene>
<dbReference type="GO" id="GO:0071108">
    <property type="term" value="P:protein K48-linked deubiquitination"/>
    <property type="evidence" value="ECO:0007669"/>
    <property type="project" value="TreeGrafter"/>
</dbReference>
<evidence type="ECO:0000313" key="9">
    <source>
        <dbReference type="EMBL" id="KAJ3742983.1"/>
    </source>
</evidence>
<dbReference type="EMBL" id="JANVFU010000009">
    <property type="protein sequence ID" value="KAJ3742983.1"/>
    <property type="molecule type" value="Genomic_DNA"/>
</dbReference>
<dbReference type="EC" id="3.4.19.12" evidence="2"/>
<comment type="catalytic activity">
    <reaction evidence="1">
        <text>Thiol-dependent hydrolysis of ester, thioester, amide, peptide and isopeptide bonds formed by the C-terminal Gly of ubiquitin (a 76-residue protein attached to proteins as an intracellular targeting signal).</text>
        <dbReference type="EC" id="3.4.19.12"/>
    </reaction>
</comment>
<dbReference type="InterPro" id="IPR038765">
    <property type="entry name" value="Papain-like_cys_pep_sf"/>
</dbReference>
<keyword evidence="4" id="KW-0833">Ubl conjugation pathway</keyword>
<name>A0A9W8NXS5_9AGAR</name>
<evidence type="ECO:0000256" key="1">
    <source>
        <dbReference type="ARBA" id="ARBA00000707"/>
    </source>
</evidence>
<feature type="domain" description="OTU" evidence="8">
    <location>
        <begin position="107"/>
        <end position="314"/>
    </location>
</feature>
<keyword evidence="6" id="KW-0788">Thiol protease</keyword>
<dbReference type="PROSITE" id="PS50802">
    <property type="entry name" value="OTU"/>
    <property type="match status" value="1"/>
</dbReference>
<dbReference type="Gene3D" id="3.30.200.60">
    <property type="entry name" value="Peptidase C65 Otubain, subdomain 1"/>
    <property type="match status" value="1"/>
</dbReference>
<protein>
    <recommendedName>
        <fullName evidence="2">ubiquitinyl hydrolase 1</fullName>
        <ecNumber evidence="2">3.4.19.12</ecNumber>
    </recommendedName>
</protein>
<dbReference type="GO" id="GO:0005634">
    <property type="term" value="C:nucleus"/>
    <property type="evidence" value="ECO:0007669"/>
    <property type="project" value="TreeGrafter"/>
</dbReference>
<dbReference type="Gene3D" id="1.20.1300.20">
    <property type="entry name" value="Peptidase C65 Otubain, subdomain 2"/>
    <property type="match status" value="1"/>
</dbReference>
<feature type="region of interest" description="Disordered" evidence="7">
    <location>
        <begin position="1"/>
        <end position="40"/>
    </location>
</feature>
<dbReference type="InterPro" id="IPR003323">
    <property type="entry name" value="OTU_dom"/>
</dbReference>
<dbReference type="InterPro" id="IPR042468">
    <property type="entry name" value="Peptidase_C65_otubain_sub1"/>
</dbReference>
<dbReference type="GO" id="GO:0043130">
    <property type="term" value="F:ubiquitin binding"/>
    <property type="evidence" value="ECO:0007669"/>
    <property type="project" value="TreeGrafter"/>
</dbReference>
<keyword evidence="3" id="KW-0645">Protease</keyword>
<keyword evidence="10" id="KW-1185">Reference proteome</keyword>
<keyword evidence="5" id="KW-0378">Hydrolase</keyword>
<organism evidence="9 10">
    <name type="scientific">Lentinula detonsa</name>
    <dbReference type="NCBI Taxonomy" id="2804962"/>
    <lineage>
        <taxon>Eukaryota</taxon>
        <taxon>Fungi</taxon>
        <taxon>Dikarya</taxon>
        <taxon>Basidiomycota</taxon>
        <taxon>Agaricomycotina</taxon>
        <taxon>Agaricomycetes</taxon>
        <taxon>Agaricomycetidae</taxon>
        <taxon>Agaricales</taxon>
        <taxon>Marasmiineae</taxon>
        <taxon>Omphalotaceae</taxon>
        <taxon>Lentinula</taxon>
    </lineage>
</organism>
<evidence type="ECO:0000313" key="10">
    <source>
        <dbReference type="Proteomes" id="UP001142393"/>
    </source>
</evidence>
<dbReference type="GO" id="GO:0006508">
    <property type="term" value="P:proteolysis"/>
    <property type="evidence" value="ECO:0007669"/>
    <property type="project" value="UniProtKB-KW"/>
</dbReference>
<evidence type="ECO:0000256" key="5">
    <source>
        <dbReference type="ARBA" id="ARBA00022801"/>
    </source>
</evidence>
<evidence type="ECO:0000256" key="3">
    <source>
        <dbReference type="ARBA" id="ARBA00022670"/>
    </source>
</evidence>